<evidence type="ECO:0000256" key="1">
    <source>
        <dbReference type="SAM" id="MobiDB-lite"/>
    </source>
</evidence>
<organism evidence="2 4">
    <name type="scientific">Actinidia rufa</name>
    <dbReference type="NCBI Taxonomy" id="165716"/>
    <lineage>
        <taxon>Eukaryota</taxon>
        <taxon>Viridiplantae</taxon>
        <taxon>Streptophyta</taxon>
        <taxon>Embryophyta</taxon>
        <taxon>Tracheophyta</taxon>
        <taxon>Spermatophyta</taxon>
        <taxon>Magnoliopsida</taxon>
        <taxon>eudicotyledons</taxon>
        <taxon>Gunneridae</taxon>
        <taxon>Pentapetalae</taxon>
        <taxon>asterids</taxon>
        <taxon>Ericales</taxon>
        <taxon>Actinidiaceae</taxon>
        <taxon>Actinidia</taxon>
    </lineage>
</organism>
<feature type="compositionally biased region" description="Polar residues" evidence="1">
    <location>
        <begin position="67"/>
        <end position="86"/>
    </location>
</feature>
<evidence type="ECO:0000313" key="4">
    <source>
        <dbReference type="Proteomes" id="UP000585474"/>
    </source>
</evidence>
<feature type="region of interest" description="Disordered" evidence="1">
    <location>
        <begin position="67"/>
        <end position="143"/>
    </location>
</feature>
<reference evidence="2" key="2">
    <citation type="submission" date="2020-08" db="EMBL/GenBank/DDBJ databases">
        <title>De Novo Assembly of kiwifruit Actinidia rufa.</title>
        <authorList>
            <person name="Sugita-Konishi S."/>
            <person name="Sato K."/>
            <person name="Mori E."/>
            <person name="Abe Y."/>
            <person name="Kisaki G."/>
            <person name="Hamano K."/>
            <person name="Suezawa K."/>
            <person name="Otani M."/>
            <person name="Fukuda T."/>
            <person name="Manabe T."/>
            <person name="Gomi K."/>
            <person name="Tabuchi M."/>
            <person name="Akimitsu K."/>
            <person name="Kataoka I."/>
        </authorList>
    </citation>
    <scope>NUCLEOTIDE SEQUENCE</scope>
    <source>
        <strain evidence="2">Fuchu</strain>
    </source>
</reference>
<reference evidence="4" key="1">
    <citation type="submission" date="2019-07" db="EMBL/GenBank/DDBJ databases">
        <title>De Novo Assembly of kiwifruit Actinidia rufa.</title>
        <authorList>
            <person name="Sugita-Konishi S."/>
            <person name="Sato K."/>
            <person name="Mori E."/>
            <person name="Abe Y."/>
            <person name="Kisaki G."/>
            <person name="Hamano K."/>
            <person name="Suezawa K."/>
            <person name="Otani M."/>
            <person name="Fukuda T."/>
            <person name="Manabe T."/>
            <person name="Gomi K."/>
            <person name="Tabuchi M."/>
            <person name="Akimitsu K."/>
            <person name="Kataoka I."/>
        </authorList>
    </citation>
    <scope>NUCLEOTIDE SEQUENCE [LARGE SCALE GENOMIC DNA]</scope>
    <source>
        <strain evidence="4">cv. Fuchu</strain>
        <strain evidence="3">Fuchu</strain>
    </source>
</reference>
<protein>
    <submittedName>
        <fullName evidence="2">Uncharacterized protein</fullName>
    </submittedName>
</protein>
<sequence length="143" mass="15129">MVSLRSGRQLTGTAMADGQQANNEVHSQTSSSRRATRGSLTMDALQAIHDTQNEILNAIHTLTETILAQATQKPENQTQAPNTNAGNPLQNPPTPLVQPNPPPQATPTIPPLPIGTPLTNHTIVGSATPRPKTEPTTSQPNPN</sequence>
<dbReference type="EMBL" id="BJWL01000137">
    <property type="protein sequence ID" value="GFS31160.1"/>
    <property type="molecule type" value="Genomic_DNA"/>
</dbReference>
<dbReference type="EMBL" id="BJWL01000045">
    <property type="protein sequence ID" value="GFS28581.1"/>
    <property type="molecule type" value="Genomic_DNA"/>
</dbReference>
<name>A0A7J0D6X5_9ERIC</name>
<feature type="compositionally biased region" description="Polar residues" evidence="1">
    <location>
        <begin position="1"/>
        <end position="12"/>
    </location>
</feature>
<gene>
    <name evidence="2" type="ORF">Acr_00g0002600</name>
    <name evidence="3" type="ORF">Acr_00g0015970</name>
</gene>
<feature type="compositionally biased region" description="Polar residues" evidence="1">
    <location>
        <begin position="134"/>
        <end position="143"/>
    </location>
</feature>
<proteinExistence type="predicted"/>
<keyword evidence="4" id="KW-1185">Reference proteome</keyword>
<feature type="compositionally biased region" description="Pro residues" evidence="1">
    <location>
        <begin position="90"/>
        <end position="114"/>
    </location>
</feature>
<evidence type="ECO:0000313" key="3">
    <source>
        <dbReference type="EMBL" id="GFS31160.1"/>
    </source>
</evidence>
<feature type="compositionally biased region" description="Polar residues" evidence="1">
    <location>
        <begin position="19"/>
        <end position="33"/>
    </location>
</feature>
<comment type="caution">
    <text evidence="2">The sequence shown here is derived from an EMBL/GenBank/DDBJ whole genome shotgun (WGS) entry which is preliminary data.</text>
</comment>
<feature type="region of interest" description="Disordered" evidence="1">
    <location>
        <begin position="1"/>
        <end position="41"/>
    </location>
</feature>
<accession>A0A7J0D6X5</accession>
<dbReference type="Proteomes" id="UP000585474">
    <property type="component" value="Unassembled WGS sequence"/>
</dbReference>
<evidence type="ECO:0000313" key="2">
    <source>
        <dbReference type="EMBL" id="GFS28581.1"/>
    </source>
</evidence>
<dbReference type="AlphaFoldDB" id="A0A7J0D6X5"/>